<dbReference type="AlphaFoldDB" id="A0A183KEG1"/>
<accession>A0A183KEG1</accession>
<name>A0A183KEG1_9TREM</name>
<protein>
    <submittedName>
        <fullName evidence="1">Ovule protein</fullName>
    </submittedName>
</protein>
<organism evidence="1">
    <name type="scientific">Schistosoma curassoni</name>
    <dbReference type="NCBI Taxonomy" id="6186"/>
    <lineage>
        <taxon>Eukaryota</taxon>
        <taxon>Metazoa</taxon>
        <taxon>Spiralia</taxon>
        <taxon>Lophotrochozoa</taxon>
        <taxon>Platyhelminthes</taxon>
        <taxon>Trematoda</taxon>
        <taxon>Digenea</taxon>
        <taxon>Strigeidida</taxon>
        <taxon>Schistosomatoidea</taxon>
        <taxon>Schistosomatidae</taxon>
        <taxon>Schistosoma</taxon>
    </lineage>
</organism>
<dbReference type="WBParaSite" id="SCUD_0001340701-mRNA-1">
    <property type="protein sequence ID" value="SCUD_0001340701-mRNA-1"/>
    <property type="gene ID" value="SCUD_0001340701"/>
</dbReference>
<sequence>LQISIKNSHNSQWITIITSALSFCSYRFERIVALLLTRHTIRSRVESFVLSISNSN</sequence>
<reference evidence="1" key="1">
    <citation type="submission" date="2016-06" db="UniProtKB">
        <authorList>
            <consortium name="WormBaseParasite"/>
        </authorList>
    </citation>
    <scope>IDENTIFICATION</scope>
</reference>
<evidence type="ECO:0000313" key="1">
    <source>
        <dbReference type="WBParaSite" id="SCUD_0001340701-mRNA-1"/>
    </source>
</evidence>
<proteinExistence type="predicted"/>